<comment type="similarity">
    <text evidence="1 2">Belongs to the ArsC family.</text>
</comment>
<reference evidence="4" key="1">
    <citation type="submission" date="2011-06" db="EMBL/GenBank/DDBJ databases">
        <title>The complete genome of chromosome of Runella slithyformis DSM 19594.</title>
        <authorList>
            <consortium name="US DOE Joint Genome Institute (JGI-PGF)"/>
            <person name="Lucas S."/>
            <person name="Han J."/>
            <person name="Lapidus A."/>
            <person name="Bruce D."/>
            <person name="Goodwin L."/>
            <person name="Pitluck S."/>
            <person name="Peters L."/>
            <person name="Kyrpides N."/>
            <person name="Mavromatis K."/>
            <person name="Ivanova N."/>
            <person name="Ovchinnikova G."/>
            <person name="Zhang X."/>
            <person name="Misra M."/>
            <person name="Detter J.C."/>
            <person name="Tapia R."/>
            <person name="Han C."/>
            <person name="Land M."/>
            <person name="Hauser L."/>
            <person name="Markowitz V."/>
            <person name="Cheng J.-F."/>
            <person name="Hugenholtz P."/>
            <person name="Woyke T."/>
            <person name="Wu D."/>
            <person name="Tindall B."/>
            <person name="Faehrich R."/>
            <person name="Brambilla E."/>
            <person name="Klenk H.-P."/>
            <person name="Eisen J.A."/>
        </authorList>
    </citation>
    <scope>NUCLEOTIDE SEQUENCE [LARGE SCALE GENOMIC DNA]</scope>
    <source>
        <strain evidence="4">ATCC 29530 / DSM 19594 / LMG 11500 / NCIMB 11436 / LSU 4</strain>
    </source>
</reference>
<sequence length="114" mass="12944">MLTVYGIPNCDTVKKAVTALKEHQLPYTFHDYKKQGITPEKLALWLTQYPKETFINRAGTTWKQLSDEQKSAVQDDESAIALMMEKPSVIKRPVIEKEGLIIAVGWKPETLAQL</sequence>
<evidence type="ECO:0000256" key="2">
    <source>
        <dbReference type="PROSITE-ProRule" id="PRU01282"/>
    </source>
</evidence>
<organism evidence="3 4">
    <name type="scientific">Runella slithyformis (strain ATCC 29530 / DSM 19594 / LMG 11500 / NCIMB 11436 / LSU 4)</name>
    <dbReference type="NCBI Taxonomy" id="761193"/>
    <lineage>
        <taxon>Bacteria</taxon>
        <taxon>Pseudomonadati</taxon>
        <taxon>Bacteroidota</taxon>
        <taxon>Cytophagia</taxon>
        <taxon>Cytophagales</taxon>
        <taxon>Spirosomataceae</taxon>
        <taxon>Runella</taxon>
    </lineage>
</organism>
<gene>
    <name evidence="3" type="ordered locus">Runsl_2178</name>
</gene>
<dbReference type="PANTHER" id="PTHR30041:SF8">
    <property type="entry name" value="PROTEIN YFFB"/>
    <property type="match status" value="1"/>
</dbReference>
<dbReference type="AlphaFoldDB" id="A0A7U3ZJZ3"/>
<evidence type="ECO:0000256" key="1">
    <source>
        <dbReference type="ARBA" id="ARBA00007198"/>
    </source>
</evidence>
<dbReference type="SUPFAM" id="SSF52833">
    <property type="entry name" value="Thioredoxin-like"/>
    <property type="match status" value="1"/>
</dbReference>
<dbReference type="InterPro" id="IPR006504">
    <property type="entry name" value="Tscrpt_reg_Spx/MgsR"/>
</dbReference>
<name>A0A7U3ZJZ3_RUNSL</name>
<keyword evidence="4" id="KW-1185">Reference proteome</keyword>
<dbReference type="Pfam" id="PF03960">
    <property type="entry name" value="ArsC"/>
    <property type="match status" value="1"/>
</dbReference>
<reference evidence="3 4" key="2">
    <citation type="journal article" date="2012" name="Stand. Genomic Sci.">
        <title>Complete genome sequence of the aquatic bacterium Runella slithyformis type strain (LSU 4(T)).</title>
        <authorList>
            <person name="Copeland A."/>
            <person name="Zhang X."/>
            <person name="Misra M."/>
            <person name="Lapidus A."/>
            <person name="Nolan M."/>
            <person name="Lucas S."/>
            <person name="Deshpande S."/>
            <person name="Cheng J.F."/>
            <person name="Tapia R."/>
            <person name="Goodwin L.A."/>
            <person name="Pitluck S."/>
            <person name="Liolios K."/>
            <person name="Pagani I."/>
            <person name="Ivanova N."/>
            <person name="Mikhailova N."/>
            <person name="Pati A."/>
            <person name="Chen A."/>
            <person name="Palaniappan K."/>
            <person name="Land M."/>
            <person name="Hauser L."/>
            <person name="Pan C."/>
            <person name="Jeffries C.D."/>
            <person name="Detter J.C."/>
            <person name="Brambilla E.M."/>
            <person name="Rohde M."/>
            <person name="Djao O.D."/>
            <person name="Goker M."/>
            <person name="Sikorski J."/>
            <person name="Tindall B.J."/>
            <person name="Woyke T."/>
            <person name="Bristow J."/>
            <person name="Eisen J.A."/>
            <person name="Markowitz V."/>
            <person name="Hugenholtz P."/>
            <person name="Kyrpides N.C."/>
            <person name="Klenk H.P."/>
            <person name="Mavromatis K."/>
        </authorList>
    </citation>
    <scope>NUCLEOTIDE SEQUENCE [LARGE SCALE GENOMIC DNA]</scope>
    <source>
        <strain evidence="4">ATCC 29530 / DSM 19594 / LMG 11500 / NCIMB 11436 / LSU 4</strain>
    </source>
</reference>
<proteinExistence type="inferred from homology"/>
<dbReference type="InterPro" id="IPR006660">
    <property type="entry name" value="Arsenate_reductase-like"/>
</dbReference>
<evidence type="ECO:0000313" key="3">
    <source>
        <dbReference type="EMBL" id="AEI48590.1"/>
    </source>
</evidence>
<dbReference type="InterPro" id="IPR036249">
    <property type="entry name" value="Thioredoxin-like_sf"/>
</dbReference>
<dbReference type="Proteomes" id="UP000000493">
    <property type="component" value="Chromosome"/>
</dbReference>
<dbReference type="RefSeq" id="WP_013927901.1">
    <property type="nucleotide sequence ID" value="NC_015703.1"/>
</dbReference>
<dbReference type="CDD" id="cd03035">
    <property type="entry name" value="ArsC_Yffb"/>
    <property type="match status" value="1"/>
</dbReference>
<accession>A0A7U3ZJZ3</accession>
<dbReference type="KEGG" id="rsi:Runsl_2178"/>
<dbReference type="PROSITE" id="PS51353">
    <property type="entry name" value="ARSC"/>
    <property type="match status" value="1"/>
</dbReference>
<protein>
    <submittedName>
        <fullName evidence="3">ArsC family protein</fullName>
    </submittedName>
</protein>
<dbReference type="Gene3D" id="3.40.30.10">
    <property type="entry name" value="Glutaredoxin"/>
    <property type="match status" value="1"/>
</dbReference>
<dbReference type="NCBIfam" id="TIGR01617">
    <property type="entry name" value="arsC_related"/>
    <property type="match status" value="1"/>
</dbReference>
<dbReference type="EMBL" id="CP002859">
    <property type="protein sequence ID" value="AEI48590.1"/>
    <property type="molecule type" value="Genomic_DNA"/>
</dbReference>
<dbReference type="PANTHER" id="PTHR30041">
    <property type="entry name" value="ARSENATE REDUCTASE"/>
    <property type="match status" value="1"/>
</dbReference>
<evidence type="ECO:0000313" key="4">
    <source>
        <dbReference type="Proteomes" id="UP000000493"/>
    </source>
</evidence>